<feature type="region of interest" description="Disordered" evidence="10">
    <location>
        <begin position="499"/>
        <end position="535"/>
    </location>
</feature>
<dbReference type="GeneTree" id="ENSGT00620000087966"/>
<comment type="catalytic activity">
    <reaction evidence="9">
        <text>a 1,2-diacyl-sn-glycero-3-phosphoethanolamine(in) = a 1,2-diacyl-sn-glycero-3-phosphoethanolamine(out)</text>
        <dbReference type="Rhea" id="RHEA:38895"/>
        <dbReference type="ChEBI" id="CHEBI:64612"/>
    </reaction>
</comment>
<dbReference type="PANTHER" id="PTHR13190">
    <property type="entry name" value="AUTOPHAGY-RELATED 2, ISOFORM A"/>
    <property type="match status" value="1"/>
</dbReference>
<evidence type="ECO:0008006" key="13">
    <source>
        <dbReference type="Google" id="ProtNLM"/>
    </source>
</evidence>
<feature type="compositionally biased region" description="Polar residues" evidence="10">
    <location>
        <begin position="1038"/>
        <end position="1047"/>
    </location>
</feature>
<evidence type="ECO:0000256" key="3">
    <source>
        <dbReference type="ARBA" id="ARBA00009714"/>
    </source>
</evidence>
<feature type="compositionally biased region" description="Gly residues" evidence="10">
    <location>
        <begin position="1050"/>
        <end position="1061"/>
    </location>
</feature>
<feature type="region of interest" description="Disordered" evidence="10">
    <location>
        <begin position="1027"/>
        <end position="1064"/>
    </location>
</feature>
<accession>A0A8C8EIA5</accession>
<dbReference type="GO" id="GO:0061908">
    <property type="term" value="C:phagophore"/>
    <property type="evidence" value="ECO:0007669"/>
    <property type="project" value="TreeGrafter"/>
</dbReference>
<comment type="similarity">
    <text evidence="3">Belongs to the ATG2 family.</text>
</comment>
<protein>
    <recommendedName>
        <fullName evidence="13">Autophagy related 2B</fullName>
    </recommendedName>
</protein>
<keyword evidence="4" id="KW-0813">Transport</keyword>
<evidence type="ECO:0000256" key="1">
    <source>
        <dbReference type="ARBA" id="ARBA00004406"/>
    </source>
</evidence>
<sequence length="1501" mass="168822">MPWPFSESIKKRACRYLLHRYLGNFLQEKLSLDQLSLDLYQGTGSLAQVPLDKWSLNEILESVDAPFEVIEGFIQTISLTVPWASLLQENCALEVKGLEMVFRPRPRMASGLEPMYWSSFMTSSMQLAKECLSQRLTDDLGESFQPLEGLEKFAETIETVLRRVKVTFLDTVLRIEHVPENSKTGIGLEMRINKIVYCDETGEESSSVNVHQPTTFAHKNLQLEGVTVFWDEFSEAARAGFKSSPIPAVSLHPNNRMCKVFLDDSRTPANTHVSIRVNAPVLRLVVRFPIPDLRSDQERGPWFKKSLQKEVLYLELEDLEVKTEFTGGSSPEQTKMELTFRELVGMYVTQLLMDRLASKPEPLLIYIISVFIFHPFAQGSSRNRRTSLQPGAHSLKDVCDFGKPEPSPFSSRRVMYENEEMVIPGDVAEMTEFQEKTMSNSRFILELCLPNVQLSLPNKAFYEKLHNRINNDLLLWEPNAPSPVETLINAAHYTKDSFSPFQEDSGSEEETMHHYSPASEQCFRSRRKKKPKAQSKTSQSLFSVILTVNHGLVALQTSAKQEDKTILNNRHGEFWLEVKNGVLFSVTQYEGYKDRHYICFHTSNICLYHQGLVEGDTPVSDIKLPCRTRPHWLEPAIYPSETDRASPSEGIGLEDHSMLSVAVKISSQNMERNVKFLVAVGVRGTTLQHRVVPPKLGWYDQIVDFLNVSDEPVLGYIPPASVTTLHLHLWSCSLDYRPLYLPLRSLLVVETFSISSSVSLDHSSSTLRYSYLIEPVTHVLYLPDYVQVVDMGTLELRITAVKPGVDGELTEPRFELRCSSDVIHIRTCSDSCAALMNLIQYVASYGDLVPPPGPESEASSRPPSQAPPLPDAEQQICLSDFTLSLLSPTGIHEEQNHDLDQPRSDLFLFPDESGNLPQELSPTYPTLHSPLITPAPILVPETDDFCILETPGSRADVRDRDEEPVVNKLIPDSIEIKDDHFGLPLDSSDSSRGALNFPVPELRYLIREISVIWHLYGGKDFGSSTFTSSPARSWGCTPHSSPSQTPVRQGRGGGRAGGGRGRNPDVLMEIQLSKVRFQHEVYPQVPVASGSAADQPVSRQVLIVQDLEIRDRLATSQMNKFLYLYSSKEMPRTAHSNMLTVRALHMCPETGQAPQECCLRVSLMPLRLNIDQDALFFLKDFFASLAAEVEMFSPPDQEGKISLARDEQVSTLCLMLLANYEIFVLICLISLREFRFTSEVPIRLDYHGKHVSMEQGTFAGIVIGLTQLNCSELKLRRLCYRQGLLGVDKLFSYAINEWLNDIKKNQLPGLLGGVGPIHSLVQLVQGFRDLVWLPIEQYRKDGRVVRGLQRGTASFGTSTAMAALELTNRMVRTIQAAAETAYDMVSPGSDEREMKRIKRFSHYRFAHQPVDLREGVANAYSVVKEGITDTALTIYDTATREHEQRGMTGAVGGVLRQLPPAVVKPLIMATEATSNVLGGMRNQIHPDARQEESQKWRQGEE</sequence>
<evidence type="ECO:0000256" key="8">
    <source>
        <dbReference type="ARBA" id="ARBA00024479"/>
    </source>
</evidence>
<proteinExistence type="inferred from homology"/>
<dbReference type="Proteomes" id="UP000694402">
    <property type="component" value="Unassembled WGS sequence"/>
</dbReference>
<keyword evidence="12" id="KW-1185">Reference proteome</keyword>
<dbReference type="GO" id="GO:0006869">
    <property type="term" value="P:lipid transport"/>
    <property type="evidence" value="ECO:0007669"/>
    <property type="project" value="UniProtKB-KW"/>
</dbReference>
<keyword evidence="6" id="KW-0445">Lipid transport</keyword>
<evidence type="ECO:0000256" key="5">
    <source>
        <dbReference type="ARBA" id="ARBA00022824"/>
    </source>
</evidence>
<reference evidence="11" key="2">
    <citation type="submission" date="2025-09" db="UniProtKB">
        <authorList>
            <consortium name="Ensembl"/>
        </authorList>
    </citation>
    <scope>IDENTIFICATION</scope>
</reference>
<dbReference type="Ensembl" id="ENSOTST00005004960.2">
    <property type="protein sequence ID" value="ENSOTSP00005004445.1"/>
    <property type="gene ID" value="ENSOTSG00005002527.2"/>
</dbReference>
<keyword evidence="5" id="KW-0256">Endoplasmic reticulum</keyword>
<feature type="region of interest" description="Disordered" evidence="10">
    <location>
        <begin position="850"/>
        <end position="871"/>
    </location>
</feature>
<keyword evidence="7" id="KW-0472">Membrane</keyword>
<evidence type="ECO:0000256" key="7">
    <source>
        <dbReference type="ARBA" id="ARBA00023136"/>
    </source>
</evidence>
<evidence type="ECO:0000313" key="11">
    <source>
        <dbReference type="Ensembl" id="ENSOTSP00005004445.1"/>
    </source>
</evidence>
<dbReference type="GO" id="GO:0061723">
    <property type="term" value="P:glycophagy"/>
    <property type="evidence" value="ECO:0007669"/>
    <property type="project" value="TreeGrafter"/>
</dbReference>
<reference evidence="11" key="1">
    <citation type="submission" date="2025-08" db="UniProtKB">
        <authorList>
            <consortium name="Ensembl"/>
        </authorList>
    </citation>
    <scope>IDENTIFICATION</scope>
</reference>
<evidence type="ECO:0000256" key="2">
    <source>
        <dbReference type="ARBA" id="ARBA00004623"/>
    </source>
</evidence>
<dbReference type="Pfam" id="PF13329">
    <property type="entry name" value="ATG2_CAD"/>
    <property type="match status" value="3"/>
</dbReference>
<dbReference type="GO" id="GO:0000045">
    <property type="term" value="P:autophagosome assembly"/>
    <property type="evidence" value="ECO:0007669"/>
    <property type="project" value="TreeGrafter"/>
</dbReference>
<evidence type="ECO:0000256" key="10">
    <source>
        <dbReference type="SAM" id="MobiDB-lite"/>
    </source>
</evidence>
<evidence type="ECO:0000256" key="6">
    <source>
        <dbReference type="ARBA" id="ARBA00023055"/>
    </source>
</evidence>
<evidence type="ECO:0000256" key="9">
    <source>
        <dbReference type="ARBA" id="ARBA00024615"/>
    </source>
</evidence>
<evidence type="ECO:0000313" key="12">
    <source>
        <dbReference type="Proteomes" id="UP000694402"/>
    </source>
</evidence>
<dbReference type="InterPro" id="IPR026849">
    <property type="entry name" value="ATG2"/>
</dbReference>
<dbReference type="PANTHER" id="PTHR13190:SF20">
    <property type="entry name" value="AUTOPHAGY-RELATED PROTEIN 2 HOMOLOG B"/>
    <property type="match status" value="1"/>
</dbReference>
<dbReference type="GO" id="GO:0043495">
    <property type="term" value="F:protein-membrane adaptor activity"/>
    <property type="evidence" value="ECO:0007669"/>
    <property type="project" value="TreeGrafter"/>
</dbReference>
<name>A0A8C8EIA5_ONCTS</name>
<gene>
    <name evidence="11" type="primary">ATG2B</name>
</gene>
<feature type="compositionally biased region" description="Basic residues" evidence="10">
    <location>
        <begin position="524"/>
        <end position="533"/>
    </location>
</feature>
<dbReference type="GO" id="GO:0034727">
    <property type="term" value="P:piecemeal microautophagy of the nucleus"/>
    <property type="evidence" value="ECO:0007669"/>
    <property type="project" value="TreeGrafter"/>
</dbReference>
<dbReference type="GO" id="GO:0005789">
    <property type="term" value="C:endoplasmic reticulum membrane"/>
    <property type="evidence" value="ECO:0007669"/>
    <property type="project" value="UniProtKB-SubCell"/>
</dbReference>
<dbReference type="GO" id="GO:0000422">
    <property type="term" value="P:autophagy of mitochondrion"/>
    <property type="evidence" value="ECO:0007669"/>
    <property type="project" value="TreeGrafter"/>
</dbReference>
<organism evidence="11 12">
    <name type="scientific">Oncorhynchus tshawytscha</name>
    <name type="common">Chinook salmon</name>
    <name type="synonym">Salmo tshawytscha</name>
    <dbReference type="NCBI Taxonomy" id="74940"/>
    <lineage>
        <taxon>Eukaryota</taxon>
        <taxon>Metazoa</taxon>
        <taxon>Chordata</taxon>
        <taxon>Craniata</taxon>
        <taxon>Vertebrata</taxon>
        <taxon>Euteleostomi</taxon>
        <taxon>Actinopterygii</taxon>
        <taxon>Neopterygii</taxon>
        <taxon>Teleostei</taxon>
        <taxon>Protacanthopterygii</taxon>
        <taxon>Salmoniformes</taxon>
        <taxon>Salmonidae</taxon>
        <taxon>Salmoninae</taxon>
        <taxon>Oncorhynchus</taxon>
    </lineage>
</organism>
<comment type="subcellular location">
    <subcellularLocation>
        <location evidence="1">Endoplasmic reticulum membrane</location>
        <topology evidence="1">Peripheral membrane protein</topology>
    </subcellularLocation>
    <subcellularLocation>
        <location evidence="2">Preautophagosomal structure membrane</location>
        <topology evidence="2">Peripheral membrane protein</topology>
    </subcellularLocation>
</comment>
<dbReference type="GO" id="GO:0034045">
    <property type="term" value="C:phagophore assembly site membrane"/>
    <property type="evidence" value="ECO:0007669"/>
    <property type="project" value="UniProtKB-SubCell"/>
</dbReference>
<dbReference type="GO" id="GO:0032266">
    <property type="term" value="F:phosphatidylinositol-3-phosphate binding"/>
    <property type="evidence" value="ECO:0007669"/>
    <property type="project" value="TreeGrafter"/>
</dbReference>
<dbReference type="GO" id="GO:0061709">
    <property type="term" value="P:reticulophagy"/>
    <property type="evidence" value="ECO:0007669"/>
    <property type="project" value="TreeGrafter"/>
</dbReference>
<comment type="catalytic activity">
    <reaction evidence="8">
        <text>a 1,2-diacyl-sn-glycero-3-phospho-L-serine(in) = a 1,2-diacyl-sn-glycero-3-phospho-L-serine(out)</text>
        <dbReference type="Rhea" id="RHEA:38663"/>
        <dbReference type="ChEBI" id="CHEBI:57262"/>
    </reaction>
</comment>
<evidence type="ECO:0000256" key="4">
    <source>
        <dbReference type="ARBA" id="ARBA00022448"/>
    </source>
</evidence>